<protein>
    <submittedName>
        <fullName evidence="1">Uncharacterized protein</fullName>
    </submittedName>
</protein>
<evidence type="ECO:0000313" key="1">
    <source>
        <dbReference type="EMBL" id="GAA0777464.1"/>
    </source>
</evidence>
<dbReference type="Proteomes" id="UP001500573">
    <property type="component" value="Unassembled WGS sequence"/>
</dbReference>
<reference evidence="1 2" key="1">
    <citation type="journal article" date="2019" name="Int. J. Syst. Evol. Microbiol.">
        <title>The Global Catalogue of Microorganisms (GCM) 10K type strain sequencing project: providing services to taxonomists for standard genome sequencing and annotation.</title>
        <authorList>
            <consortium name="The Broad Institute Genomics Platform"/>
            <consortium name="The Broad Institute Genome Sequencing Center for Infectious Disease"/>
            <person name="Wu L."/>
            <person name="Ma J."/>
        </authorList>
    </citation>
    <scope>NUCLEOTIDE SEQUENCE [LARGE SCALE GENOMIC DNA]</scope>
    <source>
        <strain evidence="1 2">JCM 15515</strain>
    </source>
</reference>
<sequence length="76" mass="8316">MDTGRLEILFGVDVIGVTQDDGGGFRIHAGDGRYWDEKQAPILGTGFVKGGGAQQVAEHWEWDEDDLPAGWNPCRT</sequence>
<organism evidence="1 2">
    <name type="scientific">Castellaniella ginsengisoli</name>
    <dbReference type="NCBI Taxonomy" id="546114"/>
    <lineage>
        <taxon>Bacteria</taxon>
        <taxon>Pseudomonadati</taxon>
        <taxon>Pseudomonadota</taxon>
        <taxon>Betaproteobacteria</taxon>
        <taxon>Burkholderiales</taxon>
        <taxon>Alcaligenaceae</taxon>
        <taxon>Castellaniella</taxon>
    </lineage>
</organism>
<evidence type="ECO:0000313" key="2">
    <source>
        <dbReference type="Proteomes" id="UP001500573"/>
    </source>
</evidence>
<accession>A0ABN1KWN3</accession>
<keyword evidence="2" id="KW-1185">Reference proteome</keyword>
<proteinExistence type="predicted"/>
<comment type="caution">
    <text evidence="1">The sequence shown here is derived from an EMBL/GenBank/DDBJ whole genome shotgun (WGS) entry which is preliminary data.</text>
</comment>
<gene>
    <name evidence="1" type="ORF">GCM10009108_13110</name>
</gene>
<name>A0ABN1KWN3_9BURK</name>
<dbReference type="EMBL" id="BAAAEX010000008">
    <property type="protein sequence ID" value="GAA0777464.1"/>
    <property type="molecule type" value="Genomic_DNA"/>
</dbReference>